<evidence type="ECO:0000256" key="1">
    <source>
        <dbReference type="SAM" id="MobiDB-lite"/>
    </source>
</evidence>
<feature type="region of interest" description="Disordered" evidence="1">
    <location>
        <begin position="103"/>
        <end position="122"/>
    </location>
</feature>
<evidence type="ECO:0000313" key="2">
    <source>
        <dbReference type="EMBL" id="CAL1700814.1"/>
    </source>
</evidence>
<organism evidence="2 3">
    <name type="scientific">Somion occarium</name>
    <dbReference type="NCBI Taxonomy" id="3059160"/>
    <lineage>
        <taxon>Eukaryota</taxon>
        <taxon>Fungi</taxon>
        <taxon>Dikarya</taxon>
        <taxon>Basidiomycota</taxon>
        <taxon>Agaricomycotina</taxon>
        <taxon>Agaricomycetes</taxon>
        <taxon>Polyporales</taxon>
        <taxon>Cerrenaceae</taxon>
        <taxon>Somion</taxon>
    </lineage>
</organism>
<keyword evidence="3" id="KW-1185">Reference proteome</keyword>
<accession>A0ABP1D1M2</accession>
<feature type="compositionally biased region" description="Basic residues" evidence="1">
    <location>
        <begin position="32"/>
        <end position="41"/>
    </location>
</feature>
<dbReference type="EMBL" id="OZ037945">
    <property type="protein sequence ID" value="CAL1700814.1"/>
    <property type="molecule type" value="Genomic_DNA"/>
</dbReference>
<proteinExistence type="predicted"/>
<sequence>MPVERTAKRLLRQTTLTGLAAPEPSSSASSKSKTKSKSKSKSKSDRVYTDAVLTIKPEFMELIAKREKNHEYRKYELRDTVERIWLYEIAPVSAITHVITTSRPKKPGEVNDPSGVGNDDFDNGLKQSKYGYPVLGLHKLNPPLGPSDLKARFKIAPPQGYYYATKKLVEEVKLEDMEKLF</sequence>
<feature type="region of interest" description="Disordered" evidence="1">
    <location>
        <begin position="1"/>
        <end position="47"/>
    </location>
</feature>
<dbReference type="Proteomes" id="UP001497453">
    <property type="component" value="Chromosome 2"/>
</dbReference>
<dbReference type="InterPro" id="IPR015947">
    <property type="entry name" value="PUA-like_sf"/>
</dbReference>
<gene>
    <name evidence="2" type="ORF">GFSPODELE1_LOCUS3303</name>
</gene>
<protein>
    <submittedName>
        <fullName evidence="2">Uncharacterized protein</fullName>
    </submittedName>
</protein>
<dbReference type="SUPFAM" id="SSF88697">
    <property type="entry name" value="PUA domain-like"/>
    <property type="match status" value="1"/>
</dbReference>
<reference evidence="3" key="1">
    <citation type="submission" date="2024-04" db="EMBL/GenBank/DDBJ databases">
        <authorList>
            <person name="Shaw F."/>
            <person name="Minotto A."/>
        </authorList>
    </citation>
    <scope>NUCLEOTIDE SEQUENCE [LARGE SCALE GENOMIC DNA]</scope>
</reference>
<name>A0ABP1D1M2_9APHY</name>
<evidence type="ECO:0000313" key="3">
    <source>
        <dbReference type="Proteomes" id="UP001497453"/>
    </source>
</evidence>